<accession>A0A8T1XGL4</accession>
<dbReference type="EMBL" id="JAEFBK010000201">
    <property type="protein sequence ID" value="KAG7527925.1"/>
    <property type="molecule type" value="Genomic_DNA"/>
</dbReference>
<dbReference type="PANTHER" id="PTHR48449">
    <property type="entry name" value="DUF1985 DOMAIN-CONTAINING PROTEIN"/>
    <property type="match status" value="1"/>
</dbReference>
<dbReference type="GO" id="GO:0006508">
    <property type="term" value="P:proteolysis"/>
    <property type="evidence" value="ECO:0007669"/>
    <property type="project" value="UniProtKB-KW"/>
</dbReference>
<name>A0A8T1XGL4_9BRAS</name>
<dbReference type="Proteomes" id="UP000694240">
    <property type="component" value="Unassembled WGS sequence"/>
</dbReference>
<dbReference type="InterPro" id="IPR003653">
    <property type="entry name" value="Peptidase_C48_C"/>
</dbReference>
<comment type="caution">
    <text evidence="5">The sequence shown here is derived from an EMBL/GenBank/DDBJ whole genome shotgun (WGS) entry which is preliminary data.</text>
</comment>
<gene>
    <name evidence="5" type="ORF">ISN45_Un201g000010</name>
</gene>
<dbReference type="PANTHER" id="PTHR48449:SF1">
    <property type="entry name" value="DUF1985 DOMAIN-CONTAINING PROTEIN"/>
    <property type="match status" value="1"/>
</dbReference>
<evidence type="ECO:0000259" key="4">
    <source>
        <dbReference type="PROSITE" id="PS50600"/>
    </source>
</evidence>
<feature type="region of interest" description="Disordered" evidence="3">
    <location>
        <begin position="497"/>
        <end position="522"/>
    </location>
</feature>
<keyword evidence="6" id="KW-1185">Reference proteome</keyword>
<organism evidence="5 6">
    <name type="scientific">Arabidopsis thaliana x Arabidopsis arenosa</name>
    <dbReference type="NCBI Taxonomy" id="1240361"/>
    <lineage>
        <taxon>Eukaryota</taxon>
        <taxon>Viridiplantae</taxon>
        <taxon>Streptophyta</taxon>
        <taxon>Embryophyta</taxon>
        <taxon>Tracheophyta</taxon>
        <taxon>Spermatophyta</taxon>
        <taxon>Magnoliopsida</taxon>
        <taxon>eudicotyledons</taxon>
        <taxon>Gunneridae</taxon>
        <taxon>Pentapetalae</taxon>
        <taxon>rosids</taxon>
        <taxon>malvids</taxon>
        <taxon>Brassicales</taxon>
        <taxon>Brassicaceae</taxon>
        <taxon>Camelineae</taxon>
        <taxon>Arabidopsis</taxon>
    </lineage>
</organism>
<dbReference type="PROSITE" id="PS50600">
    <property type="entry name" value="ULP_PROTEASE"/>
    <property type="match status" value="1"/>
</dbReference>
<evidence type="ECO:0000313" key="6">
    <source>
        <dbReference type="Proteomes" id="UP000694240"/>
    </source>
</evidence>
<sequence length="899" mass="102788">MSTSRTVAPGSLPIRLFTCGTEPEFTRSFTYHSGLENLPVLSNHIPSEELDLIRNGPLGVLLRFYESKFLWSARIVHELLVNQLVTNKKYEFWTLCGGQAMRFSLKEFKIITGLNCAPYPLENVDVEGDPKFWRRLGLMDAENQEDMDVQKQEDMDAENQEDLNAEKQEDLDAEKKEDMDVEGDPQVWKRLGLRENKGLSYSTIEEKIKDCKDWGEKDRIRLVYLFLVFRLLLARHPGKGIASKAVYLVLDRKNFEAYPWGRVAFQHLIKSVFKAKPDLSQNSYGVNGFVQVLQVWAYEAIPAIGKKCGNLMKNMMEFPPLLRWKGSRKRFRYDILQNKELVLVKGVMDNNTDDVWVDEEHDVRVENMILLISGSTGKIFEKHFWEDKGLLEGPKKMVEEEDGQPHNEESRPLKKKHNDDALKAYFVSSMEQMAEKLHKGFSTLVDAVVKNFDSRMETMQVSIKEIQETSKNIETRMYKFEAVKGVKETGLVREELVKDNGSQEDTTCSNKPSGKNPEPFSKYELKDISVDDLSTEDDLPTEDDSVDCKGYSVCSLGQEESCAKSLSDTSSLRDRNMKKQLDKFATSLKALVAKDKPINKEKRSRKLTAQLKSPFTSNNDVINKILTEDRPRTVYDPFEPVQKTLVTALDKWMARNLTIRGGSSGEEVGKKFFKDLRTPQKHISNQHIDAAMALFRRRSLVSPCPYRGGRIAFMDTGFAVAIGHNYKEFIKDTKTYKWKSGAIHYYTGELPSAGCTHKRLGQDVDDIYMVLHIKTAHWAALAISIPKRTIHVYDSIIGYANSKEMDGYVQPYAQMIPYMLKAFAPEKEQRMSVAKYKISKPTKIPQNVITGDCGVYAIKYIECLALQCEFKGLDDAHIKEIRAKLAAEIFDESKNIDLY</sequence>
<keyword evidence="1" id="KW-0645">Protease</keyword>
<dbReference type="InterPro" id="IPR015410">
    <property type="entry name" value="DUF1985"/>
</dbReference>
<feature type="compositionally biased region" description="Polar residues" evidence="3">
    <location>
        <begin position="503"/>
        <end position="513"/>
    </location>
</feature>
<evidence type="ECO:0000256" key="3">
    <source>
        <dbReference type="SAM" id="MobiDB-lite"/>
    </source>
</evidence>
<dbReference type="GO" id="GO:0008234">
    <property type="term" value="F:cysteine-type peptidase activity"/>
    <property type="evidence" value="ECO:0007669"/>
    <property type="project" value="InterPro"/>
</dbReference>
<evidence type="ECO:0000256" key="1">
    <source>
        <dbReference type="ARBA" id="ARBA00022670"/>
    </source>
</evidence>
<evidence type="ECO:0000313" key="5">
    <source>
        <dbReference type="EMBL" id="KAG7527925.1"/>
    </source>
</evidence>
<keyword evidence="2" id="KW-0378">Hydrolase</keyword>
<dbReference type="Pfam" id="PF09331">
    <property type="entry name" value="DUF1985"/>
    <property type="match status" value="2"/>
</dbReference>
<evidence type="ECO:0000256" key="2">
    <source>
        <dbReference type="ARBA" id="ARBA00022801"/>
    </source>
</evidence>
<dbReference type="AlphaFoldDB" id="A0A8T1XGL4"/>
<dbReference type="Pfam" id="PF02902">
    <property type="entry name" value="Peptidase_C48"/>
    <property type="match status" value="1"/>
</dbReference>
<protein>
    <recommendedName>
        <fullName evidence="4">Ubiquitin-like protease family profile domain-containing protein</fullName>
    </recommendedName>
</protein>
<reference evidence="5 6" key="1">
    <citation type="submission" date="2020-12" db="EMBL/GenBank/DDBJ databases">
        <title>Concerted genomic and epigenomic changes stabilize Arabidopsis allopolyploids.</title>
        <authorList>
            <person name="Chen Z."/>
        </authorList>
    </citation>
    <scope>NUCLEOTIDE SEQUENCE [LARGE SCALE GENOMIC DNA]</scope>
    <source>
        <strain evidence="5">Allo738</strain>
        <tissue evidence="5">Leaf</tissue>
    </source>
</reference>
<proteinExistence type="predicted"/>
<feature type="domain" description="Ubiquitin-like protease family profile" evidence="4">
    <location>
        <begin position="666"/>
        <end position="864"/>
    </location>
</feature>